<evidence type="ECO:0000313" key="3">
    <source>
        <dbReference type="EMBL" id="KAF0718473.1"/>
    </source>
</evidence>
<dbReference type="PANTHER" id="PTHR12243:SF67">
    <property type="entry name" value="COREPRESSOR OF PANGOLIN, ISOFORM A-RELATED"/>
    <property type="match status" value="1"/>
</dbReference>
<dbReference type="GO" id="GO:0005667">
    <property type="term" value="C:transcription regulator complex"/>
    <property type="evidence" value="ECO:0007669"/>
    <property type="project" value="TreeGrafter"/>
</dbReference>
<dbReference type="AlphaFoldDB" id="A0A6G0W161"/>
<dbReference type="GO" id="GO:0006357">
    <property type="term" value="P:regulation of transcription by RNA polymerase II"/>
    <property type="evidence" value="ECO:0007669"/>
    <property type="project" value="TreeGrafter"/>
</dbReference>
<organism evidence="3 4">
    <name type="scientific">Aphis craccivora</name>
    <name type="common">Cowpea aphid</name>
    <dbReference type="NCBI Taxonomy" id="307492"/>
    <lineage>
        <taxon>Eukaryota</taxon>
        <taxon>Metazoa</taxon>
        <taxon>Ecdysozoa</taxon>
        <taxon>Arthropoda</taxon>
        <taxon>Hexapoda</taxon>
        <taxon>Insecta</taxon>
        <taxon>Pterygota</taxon>
        <taxon>Neoptera</taxon>
        <taxon>Paraneoptera</taxon>
        <taxon>Hemiptera</taxon>
        <taxon>Sternorrhyncha</taxon>
        <taxon>Aphidomorpha</taxon>
        <taxon>Aphidoidea</taxon>
        <taxon>Aphididae</taxon>
        <taxon>Aphidini</taxon>
        <taxon>Aphis</taxon>
        <taxon>Aphis</taxon>
    </lineage>
</organism>
<feature type="region of interest" description="Disordered" evidence="1">
    <location>
        <begin position="50"/>
        <end position="96"/>
    </location>
</feature>
<dbReference type="InterPro" id="IPR006578">
    <property type="entry name" value="MADF-dom"/>
</dbReference>
<dbReference type="OrthoDB" id="6600747at2759"/>
<name>A0A6G0W161_APHCR</name>
<proteinExistence type="predicted"/>
<protein>
    <recommendedName>
        <fullName evidence="2">MADF domain-containing protein</fullName>
    </recommendedName>
</protein>
<dbReference type="Pfam" id="PF10545">
    <property type="entry name" value="MADF_DNA_bdg"/>
    <property type="match status" value="1"/>
</dbReference>
<dbReference type="InterPro" id="IPR039353">
    <property type="entry name" value="TF_Adf1"/>
</dbReference>
<keyword evidence="4" id="KW-1185">Reference proteome</keyword>
<gene>
    <name evidence="3" type="ORF">FWK35_00024861</name>
</gene>
<feature type="domain" description="MADF" evidence="2">
    <location>
        <begin position="3"/>
        <end position="46"/>
    </location>
</feature>
<dbReference type="PANTHER" id="PTHR12243">
    <property type="entry name" value="MADF DOMAIN TRANSCRIPTION FACTOR"/>
    <property type="match status" value="1"/>
</dbReference>
<feature type="compositionally biased region" description="Acidic residues" evidence="1">
    <location>
        <begin position="62"/>
        <end position="78"/>
    </location>
</feature>
<accession>A0A6G0W161</accession>
<reference evidence="3 4" key="1">
    <citation type="submission" date="2019-08" db="EMBL/GenBank/DDBJ databases">
        <title>Whole genome of Aphis craccivora.</title>
        <authorList>
            <person name="Voronova N.V."/>
            <person name="Shulinski R.S."/>
            <person name="Bandarenka Y.V."/>
            <person name="Zhorov D.G."/>
            <person name="Warner D."/>
        </authorList>
    </citation>
    <scope>NUCLEOTIDE SEQUENCE [LARGE SCALE GENOMIC DNA]</scope>
    <source>
        <strain evidence="3">180601</strain>
        <tissue evidence="3">Whole Body</tissue>
    </source>
</reference>
<comment type="caution">
    <text evidence="3">The sequence shown here is derived from an EMBL/GenBank/DDBJ whole genome shotgun (WGS) entry which is preliminary data.</text>
</comment>
<feature type="non-terminal residue" evidence="3">
    <location>
        <position position="1"/>
    </location>
</feature>
<evidence type="ECO:0000313" key="4">
    <source>
        <dbReference type="Proteomes" id="UP000478052"/>
    </source>
</evidence>
<sequence>FISVDDCKKRWKNIKDTFNRNKRKLGTGSASSSKKKWILADRVSFLNSVDNERSSTSNIDTPQDEDVSVGTDDEIDVDDSNKDQDDNDVSLPGCSFAGNRARSKTDKLAAILAKKPGLETD</sequence>
<evidence type="ECO:0000256" key="1">
    <source>
        <dbReference type="SAM" id="MobiDB-lite"/>
    </source>
</evidence>
<evidence type="ECO:0000259" key="2">
    <source>
        <dbReference type="Pfam" id="PF10545"/>
    </source>
</evidence>
<feature type="compositionally biased region" description="Polar residues" evidence="1">
    <location>
        <begin position="50"/>
        <end position="61"/>
    </location>
</feature>
<dbReference type="GO" id="GO:0005634">
    <property type="term" value="C:nucleus"/>
    <property type="evidence" value="ECO:0007669"/>
    <property type="project" value="TreeGrafter"/>
</dbReference>
<dbReference type="Proteomes" id="UP000478052">
    <property type="component" value="Unassembled WGS sequence"/>
</dbReference>
<dbReference type="EMBL" id="VUJU01009673">
    <property type="protein sequence ID" value="KAF0718473.1"/>
    <property type="molecule type" value="Genomic_DNA"/>
</dbReference>